<dbReference type="InterPro" id="IPR012334">
    <property type="entry name" value="Pectin_lyas_fold"/>
</dbReference>
<dbReference type="InterPro" id="IPR022441">
    <property type="entry name" value="Para_beta_helix_rpt-2"/>
</dbReference>
<dbReference type="GO" id="GO:0005524">
    <property type="term" value="F:ATP binding"/>
    <property type="evidence" value="ECO:0007669"/>
    <property type="project" value="UniProtKB-KW"/>
</dbReference>
<evidence type="ECO:0000313" key="5">
    <source>
        <dbReference type="EMBL" id="HEF66194.1"/>
    </source>
</evidence>
<dbReference type="PANTHER" id="PTHR43335">
    <property type="entry name" value="ABC TRANSPORTER, ATP-BINDING PROTEIN"/>
    <property type="match status" value="1"/>
</dbReference>
<evidence type="ECO:0000256" key="3">
    <source>
        <dbReference type="ARBA" id="ARBA00022741"/>
    </source>
</evidence>
<dbReference type="Pfam" id="PF05048">
    <property type="entry name" value="NosD"/>
    <property type="match status" value="1"/>
</dbReference>
<dbReference type="InterPro" id="IPR027417">
    <property type="entry name" value="P-loop_NTPase"/>
</dbReference>
<protein>
    <submittedName>
        <fullName evidence="5">Nitrous oxide reductase family maturation protein NosD</fullName>
    </submittedName>
</protein>
<comment type="similarity">
    <text evidence="1">Belongs to the ABC transporter superfamily.</text>
</comment>
<dbReference type="Gene3D" id="3.40.50.300">
    <property type="entry name" value="P-loop containing nucleotide triphosphate hydrolases"/>
    <property type="match status" value="1"/>
</dbReference>
<evidence type="ECO:0000256" key="2">
    <source>
        <dbReference type="ARBA" id="ARBA00022448"/>
    </source>
</evidence>
<dbReference type="SMART" id="SM00722">
    <property type="entry name" value="CASH"/>
    <property type="match status" value="2"/>
</dbReference>
<dbReference type="PROSITE" id="PS50893">
    <property type="entry name" value="ABC_TRANSPORTER_2"/>
    <property type="match status" value="1"/>
</dbReference>
<dbReference type="InterPro" id="IPR026464">
    <property type="entry name" value="NosD_copper_fam"/>
</dbReference>
<dbReference type="Gene3D" id="2.160.20.10">
    <property type="entry name" value="Single-stranded right-handed beta-helix, Pectin lyase-like"/>
    <property type="match status" value="1"/>
</dbReference>
<dbReference type="EMBL" id="DSJL01000011">
    <property type="protein sequence ID" value="HEF66194.1"/>
    <property type="molecule type" value="Genomic_DNA"/>
</dbReference>
<sequence length="784" mass="85088">MRRLVLAATLTMLLLVTPPQVRASELLVCPECPLRDIQEAIATAPVGATIRVRGGVYAGPVVVDRPLTLYGENWPAIDGGGQGTVLHVAAPDVRVEGFIVRGSGTNHDREDTGILVTAPRAQIVGNQVLDSLFGIQLLNAPDGLVKGNLVVGKPLPEPQRGDGIKLWYSPRAQILNNHVRDSRDVIVWYSDQTLLRGNVVERGRYGLHFMYSSDSLVEQNVLRDNSVGIYLMYGARQIVRNNVFFHNRGPSGYGLAIKETDGVVAEANLMLRNRVGLYIDNSPISEGVINHITGNWIAYNDVGLLISPATRSNLITGNTLLENLEQAAPQGGGTLDHITWAESGRGNFWSDYAGYDADRNGIGDLPYQNRALSSILTDRSPLLAFFRFSLVASALDLATRAVPLFQPAPRFTDPAPLVQPTPLPELPWSVSPPSRTDAFLSLALLTAAALPFLFALRGSPRFALAQAAKAPRASAPVVLASTAPSTATAACTVTDAAVVQVHGLTKRFGDRLVLDNVSFSVRPGEAVALWGPNGAGKTTILRCLLGRTAYTGTVTVFGHSPLQDGPAVRAQIGYVPQQLPLLDLTVGELLTTVARLRGEPLERAWERLGVFGLQHTWHQPVRTLSGGMQQRLALALATIGDPPLLLLDEPTANLDATAREELLAALRQLREAGRTIIFASHRPDDVWRLATRVLRLEAGRVVAESRAAALPVRHDIHQSLILELDADALQPATHLLTAHGFAVYREDQRLRVLVPPQRKAEPFFLLARLGIQVRDFQLEVTDGW</sequence>
<name>A0A7C1X782_THERO</name>
<dbReference type="SUPFAM" id="SSF51126">
    <property type="entry name" value="Pectin lyase-like"/>
    <property type="match status" value="1"/>
</dbReference>
<dbReference type="SUPFAM" id="SSF52540">
    <property type="entry name" value="P-loop containing nucleoside triphosphate hydrolases"/>
    <property type="match status" value="1"/>
</dbReference>
<dbReference type="InterPro" id="IPR007742">
    <property type="entry name" value="NosD_dom"/>
</dbReference>
<evidence type="ECO:0000256" key="4">
    <source>
        <dbReference type="ARBA" id="ARBA00022840"/>
    </source>
</evidence>
<dbReference type="PROSITE" id="PS00211">
    <property type="entry name" value="ABC_TRANSPORTER_1"/>
    <property type="match status" value="1"/>
</dbReference>
<organism evidence="5">
    <name type="scientific">Thermomicrobium roseum</name>
    <dbReference type="NCBI Taxonomy" id="500"/>
    <lineage>
        <taxon>Bacteria</taxon>
        <taxon>Pseudomonadati</taxon>
        <taxon>Thermomicrobiota</taxon>
        <taxon>Thermomicrobia</taxon>
        <taxon>Thermomicrobiales</taxon>
        <taxon>Thermomicrobiaceae</taxon>
        <taxon>Thermomicrobium</taxon>
    </lineage>
</organism>
<dbReference type="InterPro" id="IPR006633">
    <property type="entry name" value="Carb-bd_sugar_hydrolysis-dom"/>
</dbReference>
<dbReference type="SMART" id="SM00382">
    <property type="entry name" value="AAA"/>
    <property type="match status" value="1"/>
</dbReference>
<reference evidence="5" key="1">
    <citation type="journal article" date="2020" name="mSystems">
        <title>Genome- and Community-Level Interaction Insights into Carbon Utilization and Element Cycling Functions of Hydrothermarchaeota in Hydrothermal Sediment.</title>
        <authorList>
            <person name="Zhou Z."/>
            <person name="Liu Y."/>
            <person name="Xu W."/>
            <person name="Pan J."/>
            <person name="Luo Z.H."/>
            <person name="Li M."/>
        </authorList>
    </citation>
    <scope>NUCLEOTIDE SEQUENCE [LARGE SCALE GENOMIC DNA]</scope>
    <source>
        <strain evidence="5">SpSt-222</strain>
    </source>
</reference>
<dbReference type="AlphaFoldDB" id="A0A7C1X782"/>
<dbReference type="InterPro" id="IPR003593">
    <property type="entry name" value="AAA+_ATPase"/>
</dbReference>
<dbReference type="InterPro" id="IPR006626">
    <property type="entry name" value="PbH1"/>
</dbReference>
<accession>A0A7C1X782</accession>
<keyword evidence="4" id="KW-0067">ATP-binding</keyword>
<keyword evidence="3" id="KW-0547">Nucleotide-binding</keyword>
<keyword evidence="2" id="KW-0813">Transport</keyword>
<dbReference type="GO" id="GO:0016887">
    <property type="term" value="F:ATP hydrolysis activity"/>
    <property type="evidence" value="ECO:0007669"/>
    <property type="project" value="InterPro"/>
</dbReference>
<dbReference type="PANTHER" id="PTHR43335:SF11">
    <property type="entry name" value="ABC TRANSPORTER RELATED"/>
    <property type="match status" value="1"/>
</dbReference>
<dbReference type="CDD" id="cd03230">
    <property type="entry name" value="ABC_DR_subfamily_A"/>
    <property type="match status" value="1"/>
</dbReference>
<gene>
    <name evidence="5" type="primary">nosD</name>
    <name evidence="5" type="ORF">ENP47_11465</name>
</gene>
<dbReference type="NCBIfam" id="TIGR04247">
    <property type="entry name" value="NosD_copper_fam"/>
    <property type="match status" value="1"/>
</dbReference>
<comment type="caution">
    <text evidence="5">The sequence shown here is derived from an EMBL/GenBank/DDBJ whole genome shotgun (WGS) entry which is preliminary data.</text>
</comment>
<dbReference type="NCBIfam" id="TIGR03804">
    <property type="entry name" value="para_beta_helix"/>
    <property type="match status" value="1"/>
</dbReference>
<dbReference type="InterPro" id="IPR017871">
    <property type="entry name" value="ABC_transporter-like_CS"/>
</dbReference>
<dbReference type="SMART" id="SM00710">
    <property type="entry name" value="PbH1"/>
    <property type="match status" value="8"/>
</dbReference>
<proteinExistence type="inferred from homology"/>
<dbReference type="Pfam" id="PF00005">
    <property type="entry name" value="ABC_tran"/>
    <property type="match status" value="1"/>
</dbReference>
<dbReference type="InterPro" id="IPR011050">
    <property type="entry name" value="Pectin_lyase_fold/virulence"/>
</dbReference>
<dbReference type="InterPro" id="IPR003439">
    <property type="entry name" value="ABC_transporter-like_ATP-bd"/>
</dbReference>
<evidence type="ECO:0000256" key="1">
    <source>
        <dbReference type="ARBA" id="ARBA00005417"/>
    </source>
</evidence>